<dbReference type="InterPro" id="IPR023198">
    <property type="entry name" value="PGP-like_dom2"/>
</dbReference>
<dbReference type="SFLD" id="SFLDS00003">
    <property type="entry name" value="Haloacid_Dehalogenase"/>
    <property type="match status" value="1"/>
</dbReference>
<reference evidence="1 2" key="1">
    <citation type="journal article" date="2014" name="Int. J. Syst. Evol. Microbiol.">
        <title>Complete genome sequence of Corynebacterium casei LMG S-19264T (=DSM 44701T), isolated from a smear-ripened cheese.</title>
        <authorList>
            <consortium name="US DOE Joint Genome Institute (JGI-PGF)"/>
            <person name="Walter F."/>
            <person name="Albersmeier A."/>
            <person name="Kalinowski J."/>
            <person name="Ruckert C."/>
        </authorList>
    </citation>
    <scope>NUCLEOTIDE SEQUENCE [LARGE SCALE GENOMIC DNA]</scope>
    <source>
        <strain evidence="1 2">CCM 8669</strain>
    </source>
</reference>
<dbReference type="InterPro" id="IPR006439">
    <property type="entry name" value="HAD-SF_hydro_IA"/>
</dbReference>
<dbReference type="SFLD" id="SFLDG01129">
    <property type="entry name" value="C1.5:_HAD__Beta-PGM__Phosphata"/>
    <property type="match status" value="1"/>
</dbReference>
<dbReference type="InterPro" id="IPR023214">
    <property type="entry name" value="HAD_sf"/>
</dbReference>
<dbReference type="Gene3D" id="1.10.150.240">
    <property type="entry name" value="Putative phosphatase, domain 2"/>
    <property type="match status" value="1"/>
</dbReference>
<dbReference type="EMBL" id="BMDC01000001">
    <property type="protein sequence ID" value="GGH61425.1"/>
    <property type="molecule type" value="Genomic_DNA"/>
</dbReference>
<comment type="caution">
    <text evidence="1">The sequence shown here is derived from an EMBL/GenBank/DDBJ whole genome shotgun (WGS) entry which is preliminary data.</text>
</comment>
<name>A0A917IRR9_9MICC</name>
<evidence type="ECO:0000313" key="2">
    <source>
        <dbReference type="Proteomes" id="UP000600171"/>
    </source>
</evidence>
<organism evidence="1 2">
    <name type="scientific">Rothia aerolata</name>
    <dbReference type="NCBI Taxonomy" id="1812262"/>
    <lineage>
        <taxon>Bacteria</taxon>
        <taxon>Bacillati</taxon>
        <taxon>Actinomycetota</taxon>
        <taxon>Actinomycetes</taxon>
        <taxon>Micrococcales</taxon>
        <taxon>Micrococcaceae</taxon>
        <taxon>Rothia</taxon>
    </lineage>
</organism>
<evidence type="ECO:0000313" key="1">
    <source>
        <dbReference type="EMBL" id="GGH61425.1"/>
    </source>
</evidence>
<accession>A0A917IRR9</accession>
<dbReference type="NCBIfam" id="TIGR01509">
    <property type="entry name" value="HAD-SF-IA-v3"/>
    <property type="match status" value="1"/>
</dbReference>
<dbReference type="AlphaFoldDB" id="A0A917IRR9"/>
<dbReference type="InterPro" id="IPR036412">
    <property type="entry name" value="HAD-like_sf"/>
</dbReference>
<keyword evidence="2" id="KW-1185">Reference proteome</keyword>
<gene>
    <name evidence="1" type="ORF">GCM10007359_10590</name>
</gene>
<sequence length="223" mass="23976">MSTNHSEQKFPEAILFDHDGTLVDTEPIWEAAKKRICEEHGTTWTSEDTKAVLGYSIRATLERLQQVGVDLPLEKIEEKLIAYMHEAFEQASYDFLPGISALLGEIKQAGIPCAIVTNATTSVAQATANKAPAGVFAAIIGDQQTTKPKPDPQPYLMGAEALKADPKNCVAIEDSPSGVRSATAAGMKVIVVPGEVPVPEGEGDLRLRHEELTLEAILNLSNS</sequence>
<dbReference type="SUPFAM" id="SSF56784">
    <property type="entry name" value="HAD-like"/>
    <property type="match status" value="1"/>
</dbReference>
<dbReference type="PANTHER" id="PTHR18901:SF38">
    <property type="entry name" value="PSEUDOURIDINE-5'-PHOSPHATASE"/>
    <property type="match status" value="1"/>
</dbReference>
<proteinExistence type="predicted"/>
<dbReference type="Pfam" id="PF13419">
    <property type="entry name" value="HAD_2"/>
    <property type="match status" value="1"/>
</dbReference>
<dbReference type="Gene3D" id="3.40.50.1000">
    <property type="entry name" value="HAD superfamily/HAD-like"/>
    <property type="match status" value="1"/>
</dbReference>
<dbReference type="CDD" id="cd07505">
    <property type="entry name" value="HAD_BPGM-like"/>
    <property type="match status" value="1"/>
</dbReference>
<dbReference type="PANTHER" id="PTHR18901">
    <property type="entry name" value="2-DEOXYGLUCOSE-6-PHOSPHATE PHOSPHATASE 2"/>
    <property type="match status" value="1"/>
</dbReference>
<protein>
    <submittedName>
        <fullName evidence="1">Haloacid dehalogenase</fullName>
    </submittedName>
</protein>
<dbReference type="Proteomes" id="UP000600171">
    <property type="component" value="Unassembled WGS sequence"/>
</dbReference>
<dbReference type="InterPro" id="IPR041492">
    <property type="entry name" value="HAD_2"/>
</dbReference>
<dbReference type="RefSeq" id="WP_188359239.1">
    <property type="nucleotide sequence ID" value="NZ_BMDC01000001.1"/>
</dbReference>
<dbReference type="PRINTS" id="PR00413">
    <property type="entry name" value="HADHALOGNASE"/>
</dbReference>